<proteinExistence type="predicted"/>
<dbReference type="AlphaFoldDB" id="A0AAD6S097"/>
<reference evidence="3" key="1">
    <citation type="submission" date="2023-03" db="EMBL/GenBank/DDBJ databases">
        <title>Massive genome expansion in bonnet fungi (Mycena s.s.) driven by repeated elements and novel gene families across ecological guilds.</title>
        <authorList>
            <consortium name="Lawrence Berkeley National Laboratory"/>
            <person name="Harder C.B."/>
            <person name="Miyauchi S."/>
            <person name="Viragh M."/>
            <person name="Kuo A."/>
            <person name="Thoen E."/>
            <person name="Andreopoulos B."/>
            <person name="Lu D."/>
            <person name="Skrede I."/>
            <person name="Drula E."/>
            <person name="Henrissat B."/>
            <person name="Morin E."/>
            <person name="Kohler A."/>
            <person name="Barry K."/>
            <person name="LaButti K."/>
            <person name="Morin E."/>
            <person name="Salamov A."/>
            <person name="Lipzen A."/>
            <person name="Mereny Z."/>
            <person name="Hegedus B."/>
            <person name="Baldrian P."/>
            <person name="Stursova M."/>
            <person name="Weitz H."/>
            <person name="Taylor A."/>
            <person name="Grigoriev I.V."/>
            <person name="Nagy L.G."/>
            <person name="Martin F."/>
            <person name="Kauserud H."/>
        </authorList>
    </citation>
    <scope>NUCLEOTIDE SEQUENCE</scope>
    <source>
        <strain evidence="3">CBHHK200</strain>
    </source>
</reference>
<protein>
    <recommendedName>
        <fullName evidence="2">DUF6532 domain-containing protein</fullName>
    </recommendedName>
</protein>
<dbReference type="Proteomes" id="UP001218188">
    <property type="component" value="Unassembled WGS sequence"/>
</dbReference>
<feature type="compositionally biased region" description="Basic and acidic residues" evidence="1">
    <location>
        <begin position="49"/>
        <end position="59"/>
    </location>
</feature>
<feature type="domain" description="DUF6532" evidence="2">
    <location>
        <begin position="336"/>
        <end position="526"/>
    </location>
</feature>
<accession>A0AAD6S097</accession>
<dbReference type="InterPro" id="IPR045341">
    <property type="entry name" value="DUF6532"/>
</dbReference>
<feature type="compositionally biased region" description="Low complexity" evidence="1">
    <location>
        <begin position="277"/>
        <end position="288"/>
    </location>
</feature>
<gene>
    <name evidence="3" type="ORF">C8F04DRAFT_1278541</name>
</gene>
<evidence type="ECO:0000259" key="2">
    <source>
        <dbReference type="Pfam" id="PF20149"/>
    </source>
</evidence>
<feature type="compositionally biased region" description="Polar residues" evidence="1">
    <location>
        <begin position="1"/>
        <end position="19"/>
    </location>
</feature>
<dbReference type="Pfam" id="PF20149">
    <property type="entry name" value="DUF6532"/>
    <property type="match status" value="1"/>
</dbReference>
<dbReference type="EMBL" id="JARJCM010000371">
    <property type="protein sequence ID" value="KAJ7017891.1"/>
    <property type="molecule type" value="Genomic_DNA"/>
</dbReference>
<feature type="compositionally biased region" description="Polar residues" evidence="1">
    <location>
        <begin position="307"/>
        <end position="317"/>
    </location>
</feature>
<feature type="compositionally biased region" description="Acidic residues" evidence="1">
    <location>
        <begin position="113"/>
        <end position="123"/>
    </location>
</feature>
<feature type="region of interest" description="Disordered" evidence="1">
    <location>
        <begin position="1"/>
        <end position="326"/>
    </location>
</feature>
<evidence type="ECO:0000313" key="4">
    <source>
        <dbReference type="Proteomes" id="UP001218188"/>
    </source>
</evidence>
<feature type="compositionally biased region" description="Basic residues" evidence="1">
    <location>
        <begin position="152"/>
        <end position="168"/>
    </location>
</feature>
<feature type="compositionally biased region" description="Basic and acidic residues" evidence="1">
    <location>
        <begin position="219"/>
        <end position="232"/>
    </location>
</feature>
<name>A0AAD6S097_9AGAR</name>
<organism evidence="3 4">
    <name type="scientific">Mycena alexandri</name>
    <dbReference type="NCBI Taxonomy" id="1745969"/>
    <lineage>
        <taxon>Eukaryota</taxon>
        <taxon>Fungi</taxon>
        <taxon>Dikarya</taxon>
        <taxon>Basidiomycota</taxon>
        <taxon>Agaricomycotina</taxon>
        <taxon>Agaricomycetes</taxon>
        <taxon>Agaricomycetidae</taxon>
        <taxon>Agaricales</taxon>
        <taxon>Marasmiineae</taxon>
        <taxon>Mycenaceae</taxon>
        <taxon>Mycena</taxon>
    </lineage>
</organism>
<keyword evidence="4" id="KW-1185">Reference proteome</keyword>
<comment type="caution">
    <text evidence="3">The sequence shown here is derived from an EMBL/GenBank/DDBJ whole genome shotgun (WGS) entry which is preliminary data.</text>
</comment>
<sequence length="593" mass="66393">MARQSTLRQSDSTSGSSCARPTGTVAAAANLRTHTRHTQDQDGLEDSDDDHRDNVDRDYAPASGDDVMQEEDDANDDDYQHEEGDNDDEEEAPVIRRRLHYVGKTPAQLQFFDDADSNNEEEAPPVRGRGRVPRMSEKQAQLVEDQQNAKALKQHKAAKAVKAAKRKAGVVEQDTRGPIQDDFTSRTITTTRPTATKNLAQCNSRVPPATKFPSPDWHTSGRRDGSSHHTQDNDIPAPKQTFRGMSPRPPRQEVREPIRNINGGVVPDRVTLQLRQTPPSATSRASSPDAGDKRPRSSSVDLEELRPTQSVKTTTSGGRPRAKDLDEHSKEYAGFAIRRYRAYLGTLALYPEPPMEKELIQRAWDDACVEFGERRPLTPTIYKLLAARGPQLRGEMKTKVRPLTEVMYGFRSGHDKKTIAFNRDLAEKLKEGSRFTMKDVEGKKGLFKHAILQKSCNAIWFANRRDEGPTAPELFNPLPMETLAGHLTVTENTIDEYLTGTRTDIPFTANDYRSVYQTHLHALKEFAEHTAKYKLLDAILVRMHNIGRFHSGAQPIAQFPTSVLSKDVLDAALKEFEEDSETETEGEHGDHSA</sequence>
<evidence type="ECO:0000313" key="3">
    <source>
        <dbReference type="EMBL" id="KAJ7017891.1"/>
    </source>
</evidence>
<feature type="compositionally biased region" description="Acidic residues" evidence="1">
    <location>
        <begin position="67"/>
        <end position="92"/>
    </location>
</feature>
<evidence type="ECO:0000256" key="1">
    <source>
        <dbReference type="SAM" id="MobiDB-lite"/>
    </source>
</evidence>
<feature type="compositionally biased region" description="Low complexity" evidence="1">
    <location>
        <begin position="185"/>
        <end position="196"/>
    </location>
</feature>